<proteinExistence type="predicted"/>
<dbReference type="Proteomes" id="UP000799118">
    <property type="component" value="Unassembled WGS sequence"/>
</dbReference>
<dbReference type="PANTHER" id="PTHR48045:SF31">
    <property type="entry name" value="UDP-GLYCOSYLTRANSFERASE 76B1-LIKE"/>
    <property type="match status" value="1"/>
</dbReference>
<dbReference type="AlphaFoldDB" id="A0A6A4HZ26"/>
<keyword evidence="3" id="KW-1185">Reference proteome</keyword>
<dbReference type="EMBL" id="ML769429">
    <property type="protein sequence ID" value="KAE9402980.1"/>
    <property type="molecule type" value="Genomic_DNA"/>
</dbReference>
<dbReference type="SUPFAM" id="SSF53756">
    <property type="entry name" value="UDP-Glycosyltransferase/glycogen phosphorylase"/>
    <property type="match status" value="1"/>
</dbReference>
<dbReference type="OrthoDB" id="5835829at2759"/>
<organism evidence="2 3">
    <name type="scientific">Gymnopus androsaceus JB14</name>
    <dbReference type="NCBI Taxonomy" id="1447944"/>
    <lineage>
        <taxon>Eukaryota</taxon>
        <taxon>Fungi</taxon>
        <taxon>Dikarya</taxon>
        <taxon>Basidiomycota</taxon>
        <taxon>Agaricomycotina</taxon>
        <taxon>Agaricomycetes</taxon>
        <taxon>Agaricomycetidae</taxon>
        <taxon>Agaricales</taxon>
        <taxon>Marasmiineae</taxon>
        <taxon>Omphalotaceae</taxon>
        <taxon>Gymnopus</taxon>
    </lineage>
</organism>
<dbReference type="GO" id="GO:0008194">
    <property type="term" value="F:UDP-glycosyltransferase activity"/>
    <property type="evidence" value="ECO:0007669"/>
    <property type="project" value="InterPro"/>
</dbReference>
<dbReference type="PANTHER" id="PTHR48045">
    <property type="entry name" value="UDP-GLYCOSYLTRANSFERASE 72B1"/>
    <property type="match status" value="1"/>
</dbReference>
<keyword evidence="1" id="KW-0808">Transferase</keyword>
<accession>A0A6A4HZ26</accession>
<reference evidence="2" key="1">
    <citation type="journal article" date="2019" name="Environ. Microbiol.">
        <title>Fungal ecological strategies reflected in gene transcription - a case study of two litter decomposers.</title>
        <authorList>
            <person name="Barbi F."/>
            <person name="Kohler A."/>
            <person name="Barry K."/>
            <person name="Baskaran P."/>
            <person name="Daum C."/>
            <person name="Fauchery L."/>
            <person name="Ihrmark K."/>
            <person name="Kuo A."/>
            <person name="LaButti K."/>
            <person name="Lipzen A."/>
            <person name="Morin E."/>
            <person name="Grigoriev I.V."/>
            <person name="Henrissat B."/>
            <person name="Lindahl B."/>
            <person name="Martin F."/>
        </authorList>
    </citation>
    <scope>NUCLEOTIDE SEQUENCE</scope>
    <source>
        <strain evidence="2">JB14</strain>
    </source>
</reference>
<gene>
    <name evidence="2" type="ORF">BT96DRAFT_510291</name>
</gene>
<dbReference type="Pfam" id="PF00201">
    <property type="entry name" value="UDPGT"/>
    <property type="match status" value="1"/>
</dbReference>
<dbReference type="Gene3D" id="3.40.50.2000">
    <property type="entry name" value="Glycogen Phosphorylase B"/>
    <property type="match status" value="2"/>
</dbReference>
<evidence type="ECO:0000313" key="2">
    <source>
        <dbReference type="EMBL" id="KAE9402980.1"/>
    </source>
</evidence>
<dbReference type="InterPro" id="IPR002213">
    <property type="entry name" value="UDP_glucos_trans"/>
</dbReference>
<protein>
    <submittedName>
        <fullName evidence="2">UDP-Glycosyltransferase/glycogen phosphorylase</fullName>
    </submittedName>
</protein>
<evidence type="ECO:0000313" key="3">
    <source>
        <dbReference type="Proteomes" id="UP000799118"/>
    </source>
</evidence>
<dbReference type="CDD" id="cd03784">
    <property type="entry name" value="GT1_Gtf-like"/>
    <property type="match status" value="1"/>
</dbReference>
<evidence type="ECO:0000256" key="1">
    <source>
        <dbReference type="ARBA" id="ARBA00022679"/>
    </source>
</evidence>
<name>A0A6A4HZ26_9AGAR</name>
<sequence length="531" mass="59199">MSIDPLMIMAPTKHILFHALPVWGHTKPIAHFAVLIARARSDIVITIIVTKSIYSKLVHELKSKLPADEYHVLSSRINIIDISGVDVQPLTKLKEFSLVYTGLCNDKPIQCKSSGKIFSGLSPPVIAIIDPLLPYAFEAIRNKSPAKVTIISWMSVTSGPLLEMFGPSVLGGRADPVMETEAGRKETRARIFNAQGDYTSERKKPSTVPASSDYQKASVPGFPPMYMHELFPQIDAILEYDSGILAERAVTFGQVYLREADGLIVASNSIYERETLDATKTWFADIGVPTYAFAPLSLPKPQSHQLEGDEEVSRFLDSMKERFGPKSLLYISFGTMFFPPQQEKLVALIEGLIKNQVPFLLAHASPLFQPSDQFLTLIKQSGIGMEKSWSPQEVILQHEVTGWFVTHGGWNSIQESFQHKVPLILWPMSGDQPINAAMLTCTHNAAFELIEVRSGKNGTKPLLRFENTDYKPSFTVDAVRAEIEGLLVKIKGEEGRMVRYNFEKLCDNMSSSWEDGGECSVSLQEFFRNVV</sequence>